<dbReference type="Proteomes" id="UP001497602">
    <property type="component" value="Unassembled WGS sequence"/>
</dbReference>
<dbReference type="PROSITE" id="PS52016">
    <property type="entry name" value="TONB_DEPENDENT_REC_3"/>
    <property type="match status" value="1"/>
</dbReference>
<dbReference type="InterPro" id="IPR036942">
    <property type="entry name" value="Beta-barrel_TonB_sf"/>
</dbReference>
<dbReference type="SUPFAM" id="SSF56935">
    <property type="entry name" value="Porins"/>
    <property type="match status" value="1"/>
</dbReference>
<evidence type="ECO:0000313" key="12">
    <source>
        <dbReference type="Proteomes" id="UP001497602"/>
    </source>
</evidence>
<evidence type="ECO:0000259" key="10">
    <source>
        <dbReference type="Pfam" id="PF14905"/>
    </source>
</evidence>
<keyword evidence="5 7" id="KW-0472">Membrane</keyword>
<feature type="domain" description="TonB-dependent receptor plug" evidence="9">
    <location>
        <begin position="139"/>
        <end position="214"/>
    </location>
</feature>
<dbReference type="InterPro" id="IPR012910">
    <property type="entry name" value="Plug_dom"/>
</dbReference>
<feature type="domain" description="Outer membrane protein beta-barrel" evidence="10">
    <location>
        <begin position="369"/>
        <end position="760"/>
    </location>
</feature>
<dbReference type="EMBL" id="CAXJRC010000002">
    <property type="protein sequence ID" value="CAL2104973.1"/>
    <property type="molecule type" value="Genomic_DNA"/>
</dbReference>
<dbReference type="SUPFAM" id="SSF49464">
    <property type="entry name" value="Carboxypeptidase regulatory domain-like"/>
    <property type="match status" value="1"/>
</dbReference>
<comment type="subcellular location">
    <subcellularLocation>
        <location evidence="1 7">Cell outer membrane</location>
        <topology evidence="1 7">Multi-pass membrane protein</topology>
    </subcellularLocation>
</comment>
<dbReference type="Pfam" id="PF13715">
    <property type="entry name" value="CarbopepD_reg_2"/>
    <property type="match status" value="1"/>
</dbReference>
<dbReference type="RefSeq" id="WP_348736716.1">
    <property type="nucleotide sequence ID" value="NZ_CAXJRC010000002.1"/>
</dbReference>
<protein>
    <submittedName>
        <fullName evidence="11">Outer membrane receptor proteins, mostly Fe transport</fullName>
    </submittedName>
</protein>
<feature type="signal peptide" evidence="8">
    <location>
        <begin position="1"/>
        <end position="18"/>
    </location>
</feature>
<evidence type="ECO:0000313" key="11">
    <source>
        <dbReference type="EMBL" id="CAL2104973.1"/>
    </source>
</evidence>
<dbReference type="Gene3D" id="2.60.40.1120">
    <property type="entry name" value="Carboxypeptidase-like, regulatory domain"/>
    <property type="match status" value="1"/>
</dbReference>
<gene>
    <name evidence="11" type="ORF">T190115A13A_110109</name>
</gene>
<evidence type="ECO:0000256" key="3">
    <source>
        <dbReference type="ARBA" id="ARBA00022452"/>
    </source>
</evidence>
<keyword evidence="4 7" id="KW-0812">Transmembrane</keyword>
<keyword evidence="11" id="KW-0675">Receptor</keyword>
<evidence type="ECO:0000256" key="1">
    <source>
        <dbReference type="ARBA" id="ARBA00004571"/>
    </source>
</evidence>
<dbReference type="PANTHER" id="PTHR40980:SF4">
    <property type="entry name" value="TONB-DEPENDENT RECEPTOR-LIKE BETA-BARREL DOMAIN-CONTAINING PROTEIN"/>
    <property type="match status" value="1"/>
</dbReference>
<keyword evidence="6 7" id="KW-0998">Cell outer membrane</keyword>
<dbReference type="InterPro" id="IPR008969">
    <property type="entry name" value="CarboxyPept-like_regulatory"/>
</dbReference>
<keyword evidence="2 7" id="KW-0813">Transport</keyword>
<dbReference type="InterPro" id="IPR039426">
    <property type="entry name" value="TonB-dep_rcpt-like"/>
</dbReference>
<evidence type="ECO:0000259" key="9">
    <source>
        <dbReference type="Pfam" id="PF07715"/>
    </source>
</evidence>
<keyword evidence="12" id="KW-1185">Reference proteome</keyword>
<evidence type="ECO:0000256" key="4">
    <source>
        <dbReference type="ARBA" id="ARBA00022692"/>
    </source>
</evidence>
<organism evidence="11 12">
    <name type="scientific">Tenacibaculum vairaonense</name>
    <dbReference type="NCBI Taxonomy" id="3137860"/>
    <lineage>
        <taxon>Bacteria</taxon>
        <taxon>Pseudomonadati</taxon>
        <taxon>Bacteroidota</taxon>
        <taxon>Flavobacteriia</taxon>
        <taxon>Flavobacteriales</taxon>
        <taxon>Flavobacteriaceae</taxon>
        <taxon>Tenacibaculum</taxon>
    </lineage>
</organism>
<comment type="caution">
    <text evidence="11">The sequence shown here is derived from an EMBL/GenBank/DDBJ whole genome shotgun (WGS) entry which is preliminary data.</text>
</comment>
<evidence type="ECO:0000256" key="6">
    <source>
        <dbReference type="ARBA" id="ARBA00023237"/>
    </source>
</evidence>
<feature type="chain" id="PRO_5046175769" evidence="8">
    <location>
        <begin position="19"/>
        <end position="774"/>
    </location>
</feature>
<evidence type="ECO:0000256" key="2">
    <source>
        <dbReference type="ARBA" id="ARBA00022448"/>
    </source>
</evidence>
<dbReference type="Gene3D" id="2.40.170.20">
    <property type="entry name" value="TonB-dependent receptor, beta-barrel domain"/>
    <property type="match status" value="1"/>
</dbReference>
<dbReference type="PANTHER" id="PTHR40980">
    <property type="entry name" value="PLUG DOMAIN-CONTAINING PROTEIN"/>
    <property type="match status" value="1"/>
</dbReference>
<accession>A0ABM9PH94</accession>
<keyword evidence="3 7" id="KW-1134">Transmembrane beta strand</keyword>
<proteinExistence type="inferred from homology"/>
<comment type="similarity">
    <text evidence="7">Belongs to the TonB-dependent receptor family.</text>
</comment>
<keyword evidence="8" id="KW-0732">Signal</keyword>
<dbReference type="Gene3D" id="2.170.130.10">
    <property type="entry name" value="TonB-dependent receptor, plug domain"/>
    <property type="match status" value="1"/>
</dbReference>
<evidence type="ECO:0000256" key="8">
    <source>
        <dbReference type="SAM" id="SignalP"/>
    </source>
</evidence>
<evidence type="ECO:0000256" key="5">
    <source>
        <dbReference type="ARBA" id="ARBA00023136"/>
    </source>
</evidence>
<evidence type="ECO:0000256" key="7">
    <source>
        <dbReference type="PROSITE-ProRule" id="PRU01360"/>
    </source>
</evidence>
<dbReference type="InterPro" id="IPR041700">
    <property type="entry name" value="OMP_b-brl_3"/>
</dbReference>
<reference evidence="11 12" key="1">
    <citation type="submission" date="2024-05" db="EMBL/GenBank/DDBJ databases">
        <authorList>
            <person name="Duchaud E."/>
        </authorList>
    </citation>
    <scope>NUCLEOTIDE SEQUENCE [LARGE SCALE GENOMIC DNA]</scope>
    <source>
        <strain evidence="11">Ena-SAMPLE-TAB-13-05-2024-13:56:06:370-140305</strain>
    </source>
</reference>
<dbReference type="InterPro" id="IPR037066">
    <property type="entry name" value="Plug_dom_sf"/>
</dbReference>
<dbReference type="Pfam" id="PF14905">
    <property type="entry name" value="OMP_b-brl_3"/>
    <property type="match status" value="1"/>
</dbReference>
<name>A0ABM9PH94_9FLAO</name>
<sequence>MKNICNLLILLCSLNLFSQIKIIGKVVEKNTQQPLELATIVITNPTTNKVVSGASTSNDGNFIVTVKPGIYHLKAEFIGFKPHTINNITITNNKKLPTIFLSEDAEALEEVEVIAEKSTTEYKLDKRVFNVGKDLLSKGGSVNDILNNVPSVNVDTEGTVSLRGNTNVRILINGKPSVLTNNNGLEQIPSESIEKVEVITNPSAKYDAEGTAGIINIILKKNKKGGFGSSLQLTTGMPDNHGINYNINYKQEKVNLFSNIRYRYLSFDGNSSLFRTDFNNNAATSYLDRKTTNHVNFSVFNLYFGGDYYINDHNTLTLSYYYRGNVGKRTIDYLINTLNSNRQIEESFANTLNYREPQKANQIELNYVKTFAKKGQKLTVNLQYDFWNDDENEFIKEKQLTPNANNSTLQTRDIESSKDFLFQSDFKLPITKKSYVELGIKGEVRNIDSDYKVWDNGALLDRFDNLLRYNEGIYGAYIQYGNKENKFQYLLGLRAEHANTGSTDRKNIFTTDKKYTDLFPTIHLTYSFNKATNLQLSYSRRIRRPRFWQLNPFGGYSDRRNFRVGNPDLNPMYTNSFELGTLKRWSKFTLNPSVYYQHTTNLFETQVSIDQDGALVSKPINSGKENRLGAELAVRYSPYKWLRLSSEFNYYAFDQKGIYTVKDQTWFTRLNARLKFSKFNIQTSVNYRAARQSGQIFTQDQYWANIGASKDFWNDKASVTINMNNIFDTRVVKQLITGENYTTNTFNRRVGRTTSITFTYRFNRTKKDRDRLPD</sequence>
<dbReference type="Pfam" id="PF07715">
    <property type="entry name" value="Plug"/>
    <property type="match status" value="1"/>
</dbReference>